<dbReference type="EMBL" id="JJMJ01000068">
    <property type="protein sequence ID" value="PPS22464.1"/>
    <property type="molecule type" value="Genomic_DNA"/>
</dbReference>
<evidence type="ECO:0000313" key="1">
    <source>
        <dbReference type="EMBL" id="PPS22464.1"/>
    </source>
</evidence>
<name>A0ABX5B6Q1_9SPIR</name>
<dbReference type="Proteomes" id="UP000238924">
    <property type="component" value="Unassembled WGS sequence"/>
</dbReference>
<gene>
    <name evidence="1" type="ORF">DJ52_04205</name>
</gene>
<reference evidence="1 2" key="1">
    <citation type="submission" date="2014-04" db="EMBL/GenBank/DDBJ databases">
        <title>Whole genome sequence of 'Brachyspira hampsonii' D13-03603F2.</title>
        <authorList>
            <person name="Patterson A.H."/>
            <person name="Chaban B."/>
            <person name="Fernando C."/>
            <person name="Harding J.C."/>
            <person name="Hill J.E."/>
        </authorList>
    </citation>
    <scope>NUCLEOTIDE SEQUENCE [LARGE SCALE GENOMIC DNA]</scope>
    <source>
        <strain evidence="1 2">D13-03603F2</strain>
    </source>
</reference>
<protein>
    <submittedName>
        <fullName evidence="1">Uncharacterized protein</fullName>
    </submittedName>
</protein>
<sequence length="64" mass="7646">MDKDYKFKVDELLKNGQAKLVEVIKSDDGKHQEKEVNLNEHTEDGYKFIKIMLEDLIIRHKMKK</sequence>
<accession>A0ABX5B6Q1</accession>
<evidence type="ECO:0000313" key="2">
    <source>
        <dbReference type="Proteomes" id="UP000238924"/>
    </source>
</evidence>
<comment type="caution">
    <text evidence="1">The sequence shown here is derived from an EMBL/GenBank/DDBJ whole genome shotgun (WGS) entry which is preliminary data.</text>
</comment>
<keyword evidence="2" id="KW-1185">Reference proteome</keyword>
<proteinExistence type="predicted"/>
<dbReference type="RefSeq" id="WP_013113985.1">
    <property type="nucleotide sequence ID" value="NZ_JAWLPZ010000016.1"/>
</dbReference>
<organism evidence="1 2">
    <name type="scientific">Brachyspira murdochii</name>
    <dbReference type="NCBI Taxonomy" id="84378"/>
    <lineage>
        <taxon>Bacteria</taxon>
        <taxon>Pseudomonadati</taxon>
        <taxon>Spirochaetota</taxon>
        <taxon>Spirochaetia</taxon>
        <taxon>Brachyspirales</taxon>
        <taxon>Brachyspiraceae</taxon>
        <taxon>Brachyspira</taxon>
    </lineage>
</organism>